<evidence type="ECO:0000313" key="2">
    <source>
        <dbReference type="Proteomes" id="UP001461960"/>
    </source>
</evidence>
<keyword evidence="2" id="KW-1185">Reference proteome</keyword>
<reference evidence="1 2" key="1">
    <citation type="submission" date="2024-05" db="EMBL/GenBank/DDBJ databases">
        <authorList>
            <person name="Kim H.-Y."/>
            <person name="Kim E."/>
            <person name="Cai Y."/>
            <person name="Yang S.-M."/>
            <person name="Lee W."/>
        </authorList>
    </citation>
    <scope>NUCLEOTIDE SEQUENCE [LARGE SCALE GENOMIC DNA]</scope>
    <source>
        <strain evidence="1 2">FBL11</strain>
    </source>
</reference>
<name>A0ABU9X549_9GAMM</name>
<organism evidence="1 2">
    <name type="scientific">Psychrobacter saeujeotis</name>
    <dbReference type="NCBI Taxonomy" id="3143436"/>
    <lineage>
        <taxon>Bacteria</taxon>
        <taxon>Pseudomonadati</taxon>
        <taxon>Pseudomonadota</taxon>
        <taxon>Gammaproteobacteria</taxon>
        <taxon>Moraxellales</taxon>
        <taxon>Moraxellaceae</taxon>
        <taxon>Psychrobacter</taxon>
    </lineage>
</organism>
<accession>A0ABU9X549</accession>
<proteinExistence type="predicted"/>
<evidence type="ECO:0000313" key="1">
    <source>
        <dbReference type="EMBL" id="MEN2750323.1"/>
    </source>
</evidence>
<dbReference type="RefSeq" id="WP_299217273.1">
    <property type="nucleotide sequence ID" value="NZ_JBDGHN010000002.1"/>
</dbReference>
<dbReference type="EMBL" id="JBDGHN010000002">
    <property type="protein sequence ID" value="MEN2750323.1"/>
    <property type="molecule type" value="Genomic_DNA"/>
</dbReference>
<comment type="caution">
    <text evidence="1">The sequence shown here is derived from an EMBL/GenBank/DDBJ whole genome shotgun (WGS) entry which is preliminary data.</text>
</comment>
<sequence length="79" mass="9039">MINTGDTLLCTAGNTFFATGNTYVVGDFVNEKYFQVLTGYNDEHWYATLNNEKIYVHFDSATAVYDDAWFDCMNKKRSA</sequence>
<dbReference type="Proteomes" id="UP001461960">
    <property type="component" value="Unassembled WGS sequence"/>
</dbReference>
<gene>
    <name evidence="1" type="ORF">AAIR29_01620</name>
</gene>
<protein>
    <submittedName>
        <fullName evidence="1">Uncharacterized protein</fullName>
    </submittedName>
</protein>